<keyword evidence="2" id="KW-0732">Signal</keyword>
<dbReference type="AlphaFoldDB" id="A0A914XM34"/>
<evidence type="ECO:0000256" key="1">
    <source>
        <dbReference type="SAM" id="Phobius"/>
    </source>
</evidence>
<dbReference type="WBParaSite" id="PSAMB.scaffold852size40144.g9274.t1">
    <property type="protein sequence ID" value="PSAMB.scaffold852size40144.g9274.t1"/>
    <property type="gene ID" value="PSAMB.scaffold852size40144.g9274"/>
</dbReference>
<evidence type="ECO:0000313" key="4">
    <source>
        <dbReference type="WBParaSite" id="PSAMB.scaffold852size40144.g9274.t1"/>
    </source>
</evidence>
<keyword evidence="3" id="KW-1185">Reference proteome</keyword>
<keyword evidence="1" id="KW-0472">Membrane</keyword>
<protein>
    <submittedName>
        <fullName evidence="4">Uncharacterized protein</fullName>
    </submittedName>
</protein>
<feature type="chain" id="PRO_5037135552" evidence="2">
    <location>
        <begin position="27"/>
        <end position="176"/>
    </location>
</feature>
<sequence>MHLPFSSVFVVFFLTFALLHVVVVDARTQRDCGDVYSVREEVDANGKKEQRRIRVPSYQCPTTAHTDAEDRCCDPARFNCCREPTFLEMEMGKAIVITLAAVLLAIAITVVLIICFCNDRCILHKLIRKEAKPDYIAHPDEVANLTGTEMPSENKQHVRVYEVNTDVVYRQNKDLV</sequence>
<feature type="transmembrane region" description="Helical" evidence="1">
    <location>
        <begin position="94"/>
        <end position="117"/>
    </location>
</feature>
<evidence type="ECO:0000313" key="3">
    <source>
        <dbReference type="Proteomes" id="UP000887566"/>
    </source>
</evidence>
<keyword evidence="1" id="KW-0812">Transmembrane</keyword>
<organism evidence="3 4">
    <name type="scientific">Plectus sambesii</name>
    <dbReference type="NCBI Taxonomy" id="2011161"/>
    <lineage>
        <taxon>Eukaryota</taxon>
        <taxon>Metazoa</taxon>
        <taxon>Ecdysozoa</taxon>
        <taxon>Nematoda</taxon>
        <taxon>Chromadorea</taxon>
        <taxon>Plectida</taxon>
        <taxon>Plectina</taxon>
        <taxon>Plectoidea</taxon>
        <taxon>Plectidae</taxon>
        <taxon>Plectus</taxon>
    </lineage>
</organism>
<evidence type="ECO:0000256" key="2">
    <source>
        <dbReference type="SAM" id="SignalP"/>
    </source>
</evidence>
<dbReference type="Proteomes" id="UP000887566">
    <property type="component" value="Unplaced"/>
</dbReference>
<keyword evidence="1" id="KW-1133">Transmembrane helix</keyword>
<reference evidence="4" key="1">
    <citation type="submission" date="2022-11" db="UniProtKB">
        <authorList>
            <consortium name="WormBaseParasite"/>
        </authorList>
    </citation>
    <scope>IDENTIFICATION</scope>
</reference>
<accession>A0A914XM34</accession>
<proteinExistence type="predicted"/>
<feature type="signal peptide" evidence="2">
    <location>
        <begin position="1"/>
        <end position="26"/>
    </location>
</feature>
<name>A0A914XM34_9BILA</name>